<dbReference type="InterPro" id="IPR013783">
    <property type="entry name" value="Ig-like_fold"/>
</dbReference>
<dbReference type="Ensembl" id="ENSLAFT00000027004.1">
    <property type="protein sequence ID" value="ENSLAFP00000026764.1"/>
    <property type="gene ID" value="ENSLAFG00000030665.1"/>
</dbReference>
<reference evidence="2 3" key="1">
    <citation type="submission" date="2009-06" db="EMBL/GenBank/DDBJ databases">
        <title>The Genome Sequence of Loxodonta africana (African elephant).</title>
        <authorList>
            <person name="Di Palma F."/>
            <person name="Heiman D."/>
            <person name="Young S."/>
            <person name="Johnson J."/>
            <person name="Lander E.S."/>
            <person name="Lindblad-Toh K."/>
        </authorList>
    </citation>
    <scope>NUCLEOTIDE SEQUENCE [LARGE SCALE GENOMIC DNA]</scope>
    <source>
        <strain evidence="2 3">Isolate ISIS603380</strain>
    </source>
</reference>
<sequence length="145" mass="15185">LYQAGEGSKMVLQAPVLTFLLLWVSGCSGKKWVNYIAGVSGGIMVTQAPVSLTVSPGGKVAINKPSQSVSRVLAWYGQEAAQAPKLLISFASEIPDRRGGSGSGADFTLTISSLQAEDEAGYCSEQHYGYPLTVLQPGTQAFSQG</sequence>
<dbReference type="Gene3D" id="2.60.40.10">
    <property type="entry name" value="Immunoglobulins"/>
    <property type="match status" value="1"/>
</dbReference>
<dbReference type="Proteomes" id="UP000007646">
    <property type="component" value="Unassembled WGS sequence"/>
</dbReference>
<reference evidence="2" key="3">
    <citation type="submission" date="2025-09" db="UniProtKB">
        <authorList>
            <consortium name="Ensembl"/>
        </authorList>
    </citation>
    <scope>IDENTIFICATION</scope>
    <source>
        <strain evidence="2">Isolate ISIS603380</strain>
    </source>
</reference>
<feature type="chain" id="PRO_5003456246" description="Immunoglobulin V-set domain-containing protein" evidence="1">
    <location>
        <begin position="30"/>
        <end position="145"/>
    </location>
</feature>
<dbReference type="SUPFAM" id="SSF48726">
    <property type="entry name" value="Immunoglobulin"/>
    <property type="match status" value="1"/>
</dbReference>
<dbReference type="AlphaFoldDB" id="G3UG06"/>
<reference evidence="2" key="2">
    <citation type="submission" date="2025-08" db="UniProtKB">
        <authorList>
            <consortium name="Ensembl"/>
        </authorList>
    </citation>
    <scope>IDENTIFICATION</scope>
    <source>
        <strain evidence="2">Isolate ISIS603380</strain>
    </source>
</reference>
<organism evidence="2 3">
    <name type="scientific">Loxodonta africana</name>
    <name type="common">African elephant</name>
    <dbReference type="NCBI Taxonomy" id="9785"/>
    <lineage>
        <taxon>Eukaryota</taxon>
        <taxon>Metazoa</taxon>
        <taxon>Chordata</taxon>
        <taxon>Craniata</taxon>
        <taxon>Vertebrata</taxon>
        <taxon>Euteleostomi</taxon>
        <taxon>Mammalia</taxon>
        <taxon>Eutheria</taxon>
        <taxon>Afrotheria</taxon>
        <taxon>Proboscidea</taxon>
        <taxon>Elephantidae</taxon>
        <taxon>Loxodonta</taxon>
    </lineage>
</organism>
<evidence type="ECO:0000313" key="2">
    <source>
        <dbReference type="Ensembl" id="ENSLAFP00000026764.1"/>
    </source>
</evidence>
<feature type="signal peptide" evidence="1">
    <location>
        <begin position="1"/>
        <end position="29"/>
    </location>
</feature>
<keyword evidence="3" id="KW-1185">Reference proteome</keyword>
<dbReference type="GeneTree" id="ENSGT00940000153094"/>
<dbReference type="PANTHER" id="PTHR23267">
    <property type="entry name" value="IMMUNOGLOBULIN LIGHT CHAIN"/>
    <property type="match status" value="1"/>
</dbReference>
<evidence type="ECO:0008006" key="4">
    <source>
        <dbReference type="Google" id="ProtNLM"/>
    </source>
</evidence>
<accession>G3UG06</accession>
<dbReference type="InParanoid" id="G3UG06"/>
<proteinExistence type="predicted"/>
<keyword evidence="1" id="KW-0732">Signal</keyword>
<dbReference type="InterPro" id="IPR036179">
    <property type="entry name" value="Ig-like_dom_sf"/>
</dbReference>
<evidence type="ECO:0000313" key="3">
    <source>
        <dbReference type="Proteomes" id="UP000007646"/>
    </source>
</evidence>
<protein>
    <recommendedName>
        <fullName evidence="4">Immunoglobulin V-set domain-containing protein</fullName>
    </recommendedName>
</protein>
<dbReference type="STRING" id="9785.ENSLAFP00000026764"/>
<evidence type="ECO:0000256" key="1">
    <source>
        <dbReference type="SAM" id="SignalP"/>
    </source>
</evidence>
<dbReference type="InterPro" id="IPR050150">
    <property type="entry name" value="IgV_Light_Chain"/>
</dbReference>
<name>G3UG06_LOXAF</name>